<evidence type="ECO:0000313" key="1">
    <source>
        <dbReference type="EMBL" id="KAH9826676.1"/>
    </source>
</evidence>
<reference evidence="1 2" key="2">
    <citation type="journal article" date="2021" name="Curr. Genet.">
        <title>Genetic response to nitrogen starvation in the aggressive Eucalyptus foliar pathogen Teratosphaeria destructans.</title>
        <authorList>
            <person name="Havenga M."/>
            <person name="Wingfield B.D."/>
            <person name="Wingfield M.J."/>
            <person name="Dreyer L.L."/>
            <person name="Roets F."/>
            <person name="Aylward J."/>
        </authorList>
    </citation>
    <scope>NUCLEOTIDE SEQUENCE [LARGE SCALE GENOMIC DNA]</scope>
    <source>
        <strain evidence="1">CMW44962</strain>
    </source>
</reference>
<name>A0A9W7SQE6_9PEZI</name>
<dbReference type="Proteomes" id="UP001138500">
    <property type="component" value="Unassembled WGS sequence"/>
</dbReference>
<gene>
    <name evidence="1" type="ORF">Tdes44962_MAKER03379</name>
</gene>
<proteinExistence type="predicted"/>
<keyword evidence="2" id="KW-1185">Reference proteome</keyword>
<comment type="caution">
    <text evidence="1">The sequence shown here is derived from an EMBL/GenBank/DDBJ whole genome shotgun (WGS) entry which is preliminary data.</text>
</comment>
<sequence>MLRLEWGLDFSGFGGTGSMGRCRLKVKCDRGWEDVEGEEERDEAEWERTVRQYRRDGRYPTPDDE</sequence>
<organism evidence="1 2">
    <name type="scientific">Teratosphaeria destructans</name>
    <dbReference type="NCBI Taxonomy" id="418781"/>
    <lineage>
        <taxon>Eukaryota</taxon>
        <taxon>Fungi</taxon>
        <taxon>Dikarya</taxon>
        <taxon>Ascomycota</taxon>
        <taxon>Pezizomycotina</taxon>
        <taxon>Dothideomycetes</taxon>
        <taxon>Dothideomycetidae</taxon>
        <taxon>Mycosphaerellales</taxon>
        <taxon>Teratosphaeriaceae</taxon>
        <taxon>Teratosphaeria</taxon>
    </lineage>
</organism>
<accession>A0A9W7SQE6</accession>
<protein>
    <submittedName>
        <fullName evidence="1">Chromatin organization</fullName>
    </submittedName>
</protein>
<dbReference type="EMBL" id="RIBY02001967">
    <property type="protein sequence ID" value="KAH9826676.1"/>
    <property type="molecule type" value="Genomic_DNA"/>
</dbReference>
<reference evidence="1 2" key="1">
    <citation type="journal article" date="2018" name="IMA Fungus">
        <title>IMA Genome-F 10: Nine draft genome sequences of Claviceps purpurea s.lat., including C. arundinis, C. humidiphila, and C. cf. spartinae, pseudomolecules for the pitch canker pathogen Fusarium circinatum, draft genome of Davidsoniella eucalypti, Grosmannia galeiformis, Quambalaria eucalypti, and Teratosphaeria destructans.</title>
        <authorList>
            <person name="Wingfield B.D."/>
            <person name="Liu M."/>
            <person name="Nguyen H.D."/>
            <person name="Lane F.A."/>
            <person name="Morgan S.W."/>
            <person name="De Vos L."/>
            <person name="Wilken P.M."/>
            <person name="Duong T.A."/>
            <person name="Aylward J."/>
            <person name="Coetzee M.P."/>
            <person name="Dadej K."/>
            <person name="De Beer Z.W."/>
            <person name="Findlay W."/>
            <person name="Havenga M."/>
            <person name="Kolarik M."/>
            <person name="Menzies J.G."/>
            <person name="Naidoo K."/>
            <person name="Pochopski O."/>
            <person name="Shoukouhi P."/>
            <person name="Santana Q.C."/>
            <person name="Seifert K.A."/>
            <person name="Soal N."/>
            <person name="Steenkamp E.T."/>
            <person name="Tatham C.T."/>
            <person name="van der Nest M.A."/>
            <person name="Wingfield M.J."/>
        </authorList>
    </citation>
    <scope>NUCLEOTIDE SEQUENCE [LARGE SCALE GENOMIC DNA]</scope>
    <source>
        <strain evidence="1">CMW44962</strain>
    </source>
</reference>
<evidence type="ECO:0000313" key="2">
    <source>
        <dbReference type="Proteomes" id="UP001138500"/>
    </source>
</evidence>
<dbReference type="AlphaFoldDB" id="A0A9W7SQE6"/>